<name>A0A7J8BKS0_MOLMO</name>
<feature type="compositionally biased region" description="Low complexity" evidence="1">
    <location>
        <begin position="117"/>
        <end position="130"/>
    </location>
</feature>
<dbReference type="Proteomes" id="UP000550707">
    <property type="component" value="Unassembled WGS sequence"/>
</dbReference>
<dbReference type="AlphaFoldDB" id="A0A7J8BKS0"/>
<feature type="compositionally biased region" description="Basic and acidic residues" evidence="1">
    <location>
        <begin position="48"/>
        <end position="57"/>
    </location>
</feature>
<evidence type="ECO:0000313" key="3">
    <source>
        <dbReference type="Proteomes" id="UP000550707"/>
    </source>
</evidence>
<feature type="region of interest" description="Disordered" evidence="1">
    <location>
        <begin position="108"/>
        <end position="130"/>
    </location>
</feature>
<gene>
    <name evidence="2" type="ORF">HJG59_010186</name>
</gene>
<accession>A0A7J8BKS0</accession>
<evidence type="ECO:0000313" key="2">
    <source>
        <dbReference type="EMBL" id="KAF6399314.1"/>
    </source>
</evidence>
<proteinExistence type="predicted"/>
<reference evidence="2 3" key="1">
    <citation type="journal article" date="2020" name="Nature">
        <title>Six reference-quality genomes reveal evolution of bat adaptations.</title>
        <authorList>
            <person name="Jebb D."/>
            <person name="Huang Z."/>
            <person name="Pippel M."/>
            <person name="Hughes G.M."/>
            <person name="Lavrichenko K."/>
            <person name="Devanna P."/>
            <person name="Winkler S."/>
            <person name="Jermiin L.S."/>
            <person name="Skirmuntt E.C."/>
            <person name="Katzourakis A."/>
            <person name="Burkitt-Gray L."/>
            <person name="Ray D.A."/>
            <person name="Sullivan K.A.M."/>
            <person name="Roscito J.G."/>
            <person name="Kirilenko B.M."/>
            <person name="Davalos L.M."/>
            <person name="Corthals A.P."/>
            <person name="Power M.L."/>
            <person name="Jones G."/>
            <person name="Ransome R.D."/>
            <person name="Dechmann D.K.N."/>
            <person name="Locatelli A.G."/>
            <person name="Puechmaille S.J."/>
            <person name="Fedrigo O."/>
            <person name="Jarvis E.D."/>
            <person name="Hiller M."/>
            <person name="Vernes S.C."/>
            <person name="Myers E.W."/>
            <person name="Teeling E.C."/>
        </authorList>
    </citation>
    <scope>NUCLEOTIDE SEQUENCE [LARGE SCALE GENOMIC DNA]</scope>
    <source>
        <strain evidence="2">MMolMol1</strain>
        <tissue evidence="2">Muscle</tissue>
    </source>
</reference>
<feature type="region of interest" description="Disordered" evidence="1">
    <location>
        <begin position="1"/>
        <end position="96"/>
    </location>
</feature>
<sequence>MPGLPWEEAVGAARAQQPEPTSVPGTIGPVDTLCQHRPVNSSGAPKVPVEKAADSPEPRTIPHSSSPIRVKIYPQQQKLGSRHPSPGNRSTDQQLRPIPKTIAKAEHELSPMGQQHSAATSSGTGGSTEACAAQYPTSAVGSWTPRETGVIHLPACDTCRVLGHQRGLYDPAGTVQSSYPWDLWGAAAPERPVRPWRDCAIYLPPAPAGC</sequence>
<dbReference type="EMBL" id="JACASF010000024">
    <property type="protein sequence ID" value="KAF6399314.1"/>
    <property type="molecule type" value="Genomic_DNA"/>
</dbReference>
<organism evidence="2 3">
    <name type="scientific">Molossus molossus</name>
    <name type="common">Pallas' mastiff bat</name>
    <name type="synonym">Vespertilio molossus</name>
    <dbReference type="NCBI Taxonomy" id="27622"/>
    <lineage>
        <taxon>Eukaryota</taxon>
        <taxon>Metazoa</taxon>
        <taxon>Chordata</taxon>
        <taxon>Craniata</taxon>
        <taxon>Vertebrata</taxon>
        <taxon>Euteleostomi</taxon>
        <taxon>Mammalia</taxon>
        <taxon>Eutheria</taxon>
        <taxon>Laurasiatheria</taxon>
        <taxon>Chiroptera</taxon>
        <taxon>Yangochiroptera</taxon>
        <taxon>Molossidae</taxon>
        <taxon>Molossus</taxon>
    </lineage>
</organism>
<evidence type="ECO:0000256" key="1">
    <source>
        <dbReference type="SAM" id="MobiDB-lite"/>
    </source>
</evidence>
<comment type="caution">
    <text evidence="2">The sequence shown here is derived from an EMBL/GenBank/DDBJ whole genome shotgun (WGS) entry which is preliminary data.</text>
</comment>
<keyword evidence="3" id="KW-1185">Reference proteome</keyword>
<dbReference type="InParanoid" id="A0A7J8BKS0"/>
<protein>
    <submittedName>
        <fullName evidence="2">Uncharacterized protein</fullName>
    </submittedName>
</protein>